<evidence type="ECO:0000313" key="2">
    <source>
        <dbReference type="Proteomes" id="UP001054902"/>
    </source>
</evidence>
<sequence>MISQIKQNRYQRRRLFREDNETTATCFQRILLRSDEQKNKNKLLKVQTSKRRVELMMCTLSNELSDDNGASPGLYVDSSRATRSNLISEGNHDDFDNQREEPSIIQMIDQILSRHDSTKKEKDI</sequence>
<reference evidence="1 2" key="1">
    <citation type="journal article" date="2021" name="Sci. Rep.">
        <title>The genome of the diatom Chaetoceros tenuissimus carries an ancient integrated fragment of an extant virus.</title>
        <authorList>
            <person name="Hongo Y."/>
            <person name="Kimura K."/>
            <person name="Takaki Y."/>
            <person name="Yoshida Y."/>
            <person name="Baba S."/>
            <person name="Kobayashi G."/>
            <person name="Nagasaki K."/>
            <person name="Hano T."/>
            <person name="Tomaru Y."/>
        </authorList>
    </citation>
    <scope>NUCLEOTIDE SEQUENCE [LARGE SCALE GENOMIC DNA]</scope>
    <source>
        <strain evidence="1 2">NIES-3715</strain>
    </source>
</reference>
<keyword evidence="2" id="KW-1185">Reference proteome</keyword>
<organism evidence="1 2">
    <name type="scientific">Chaetoceros tenuissimus</name>
    <dbReference type="NCBI Taxonomy" id="426638"/>
    <lineage>
        <taxon>Eukaryota</taxon>
        <taxon>Sar</taxon>
        <taxon>Stramenopiles</taxon>
        <taxon>Ochrophyta</taxon>
        <taxon>Bacillariophyta</taxon>
        <taxon>Coscinodiscophyceae</taxon>
        <taxon>Chaetocerotophycidae</taxon>
        <taxon>Chaetocerotales</taxon>
        <taxon>Chaetocerotaceae</taxon>
        <taxon>Chaetoceros</taxon>
    </lineage>
</organism>
<evidence type="ECO:0000313" key="1">
    <source>
        <dbReference type="EMBL" id="GFH52495.1"/>
    </source>
</evidence>
<name>A0AAD3CX02_9STRA</name>
<dbReference type="AlphaFoldDB" id="A0AAD3CX02"/>
<comment type="caution">
    <text evidence="1">The sequence shown here is derived from an EMBL/GenBank/DDBJ whole genome shotgun (WGS) entry which is preliminary data.</text>
</comment>
<proteinExistence type="predicted"/>
<protein>
    <submittedName>
        <fullName evidence="1">Uncharacterized protein</fullName>
    </submittedName>
</protein>
<accession>A0AAD3CX02</accession>
<dbReference type="EMBL" id="BLLK01000045">
    <property type="protein sequence ID" value="GFH52495.1"/>
    <property type="molecule type" value="Genomic_DNA"/>
</dbReference>
<dbReference type="Proteomes" id="UP001054902">
    <property type="component" value="Unassembled WGS sequence"/>
</dbReference>
<gene>
    <name evidence="1" type="ORF">CTEN210_08971</name>
</gene>